<evidence type="ECO:0000256" key="1">
    <source>
        <dbReference type="SAM" id="MobiDB-lite"/>
    </source>
</evidence>
<keyword evidence="3" id="KW-1185">Reference proteome</keyword>
<evidence type="ECO:0000313" key="3">
    <source>
        <dbReference type="Proteomes" id="UP000198923"/>
    </source>
</evidence>
<feature type="region of interest" description="Disordered" evidence="1">
    <location>
        <begin position="59"/>
        <end position="80"/>
    </location>
</feature>
<organism evidence="2 3">
    <name type="scientific">Sinosporangium album</name>
    <dbReference type="NCBI Taxonomy" id="504805"/>
    <lineage>
        <taxon>Bacteria</taxon>
        <taxon>Bacillati</taxon>
        <taxon>Actinomycetota</taxon>
        <taxon>Actinomycetes</taxon>
        <taxon>Streptosporangiales</taxon>
        <taxon>Streptosporangiaceae</taxon>
        <taxon>Sinosporangium</taxon>
    </lineage>
</organism>
<evidence type="ECO:0000313" key="2">
    <source>
        <dbReference type="EMBL" id="SDH62388.1"/>
    </source>
</evidence>
<reference evidence="2 3" key="1">
    <citation type="submission" date="2016-10" db="EMBL/GenBank/DDBJ databases">
        <authorList>
            <person name="de Groot N.N."/>
        </authorList>
    </citation>
    <scope>NUCLEOTIDE SEQUENCE [LARGE SCALE GENOMIC DNA]</scope>
    <source>
        <strain evidence="2 3">CPCC 201354</strain>
    </source>
</reference>
<name>A0A1G8DXT5_9ACTN</name>
<protein>
    <submittedName>
        <fullName evidence="2">Uncharacterized protein</fullName>
    </submittedName>
</protein>
<dbReference type="Proteomes" id="UP000198923">
    <property type="component" value="Unassembled WGS sequence"/>
</dbReference>
<dbReference type="AlphaFoldDB" id="A0A1G8DXT5"/>
<feature type="compositionally biased region" description="Basic and acidic residues" evidence="1">
    <location>
        <begin position="114"/>
        <end position="123"/>
    </location>
</feature>
<gene>
    <name evidence="2" type="ORF">SAMN05421505_11937</name>
</gene>
<dbReference type="EMBL" id="FNCN01000019">
    <property type="protein sequence ID" value="SDH62388.1"/>
    <property type="molecule type" value="Genomic_DNA"/>
</dbReference>
<proteinExistence type="predicted"/>
<accession>A0A1G8DXT5</accession>
<feature type="region of interest" description="Disordered" evidence="1">
    <location>
        <begin position="95"/>
        <end position="123"/>
    </location>
</feature>
<sequence>MGHKVCPGLQCRMERCHREAGTPPVAGRPDYLREYDGERNDLGLFGAGVKRFDYARESAGRRGCPGTFPGRPGDVPGDAASQMASQMASQVVSRVASQARAVRRGGARGALPAGREKPVPQSR</sequence>